<dbReference type="AlphaFoldDB" id="A0A445MRR4"/>
<protein>
    <submittedName>
        <fullName evidence="1">Uncharacterized protein</fullName>
    </submittedName>
</protein>
<proteinExistence type="predicted"/>
<evidence type="ECO:0000313" key="1">
    <source>
        <dbReference type="EMBL" id="SPD72148.1"/>
    </source>
</evidence>
<organism evidence="1">
    <name type="scientific">uncultured Desulfobacterium sp</name>
    <dbReference type="NCBI Taxonomy" id="201089"/>
    <lineage>
        <taxon>Bacteria</taxon>
        <taxon>Pseudomonadati</taxon>
        <taxon>Thermodesulfobacteriota</taxon>
        <taxon>Desulfobacteria</taxon>
        <taxon>Desulfobacterales</taxon>
        <taxon>Desulfobacteriaceae</taxon>
        <taxon>Desulfobacterium</taxon>
        <taxon>environmental samples</taxon>
    </lineage>
</organism>
<name>A0A445MRR4_9BACT</name>
<reference evidence="1" key="1">
    <citation type="submission" date="2018-01" db="EMBL/GenBank/DDBJ databases">
        <authorList>
            <person name="Regsiter A."/>
            <person name="William W."/>
        </authorList>
    </citation>
    <scope>NUCLEOTIDE SEQUENCE</scope>
    <source>
        <strain evidence="1">TRIP AH-1</strain>
    </source>
</reference>
<dbReference type="EMBL" id="OJIN01000023">
    <property type="protein sequence ID" value="SPD72148.1"/>
    <property type="molecule type" value="Genomic_DNA"/>
</dbReference>
<sequence>MPPYHFPEKFLISLYVWLLLLLFFCIPCTDAANGLDWQTVETKYTIIHYRTQEELEKFSDKIRYRIEGPVLKGFLFFRGSEDLATTVVKKVDALFEKAQQILDMRKNIKRVTINIHHDKEQLHQAYQDIYNKPCPVRAWYEYAHTTIYININDMHEGMLAHEMAHHIIDNYFLVRPPSATSEILARYVDSHLKK</sequence>
<accession>A0A445MRR4</accession>
<gene>
    <name evidence="1" type="ORF">PITCH_A1190024</name>
</gene>